<keyword evidence="2" id="KW-1185">Reference proteome</keyword>
<proteinExistence type="predicted"/>
<evidence type="ECO:0000313" key="1">
    <source>
        <dbReference type="EMBL" id="CAI6348695.1"/>
    </source>
</evidence>
<name>A0AAV0VYL3_9HEMI</name>
<comment type="caution">
    <text evidence="1">The sequence shown here is derived from an EMBL/GenBank/DDBJ whole genome shotgun (WGS) entry which is preliminary data.</text>
</comment>
<protein>
    <submittedName>
        <fullName evidence="1">Uncharacterized protein</fullName>
    </submittedName>
</protein>
<dbReference type="AlphaFoldDB" id="A0AAV0VYL3"/>
<dbReference type="EMBL" id="CARXXK010000001">
    <property type="protein sequence ID" value="CAI6348695.1"/>
    <property type="molecule type" value="Genomic_DNA"/>
</dbReference>
<reference evidence="1 2" key="1">
    <citation type="submission" date="2023-01" db="EMBL/GenBank/DDBJ databases">
        <authorList>
            <person name="Whitehead M."/>
        </authorList>
    </citation>
    <scope>NUCLEOTIDE SEQUENCE [LARGE SCALE GENOMIC DNA]</scope>
</reference>
<evidence type="ECO:0000313" key="2">
    <source>
        <dbReference type="Proteomes" id="UP001160148"/>
    </source>
</evidence>
<organism evidence="1 2">
    <name type="scientific">Macrosiphum euphorbiae</name>
    <name type="common">potato aphid</name>
    <dbReference type="NCBI Taxonomy" id="13131"/>
    <lineage>
        <taxon>Eukaryota</taxon>
        <taxon>Metazoa</taxon>
        <taxon>Ecdysozoa</taxon>
        <taxon>Arthropoda</taxon>
        <taxon>Hexapoda</taxon>
        <taxon>Insecta</taxon>
        <taxon>Pterygota</taxon>
        <taxon>Neoptera</taxon>
        <taxon>Paraneoptera</taxon>
        <taxon>Hemiptera</taxon>
        <taxon>Sternorrhyncha</taxon>
        <taxon>Aphidomorpha</taxon>
        <taxon>Aphidoidea</taxon>
        <taxon>Aphididae</taxon>
        <taxon>Macrosiphini</taxon>
        <taxon>Macrosiphum</taxon>
    </lineage>
</organism>
<dbReference type="Proteomes" id="UP001160148">
    <property type="component" value="Unassembled WGS sequence"/>
</dbReference>
<gene>
    <name evidence="1" type="ORF">MEUPH1_LOCUS5348</name>
</gene>
<accession>A0AAV0VYL3</accession>
<sequence length="139" mass="15654">MLSVHSLVKPPKSGNCTIFEEDQKVITISDFKEILNDPLNSSIRENKINILKNKINNIIEEGNFELEDIISPEETSSSHSSVFDCTVYFLAGYIAKKLTKKTKCDSCLHGLKNFNENTSTEAELKQNKTKKKLSKLVTS</sequence>